<dbReference type="Proteomes" id="UP000034044">
    <property type="component" value="Unassembled WGS sequence"/>
</dbReference>
<comment type="caution">
    <text evidence="1">The sequence shown here is derived from an EMBL/GenBank/DDBJ whole genome shotgun (WGS) entry which is preliminary data.</text>
</comment>
<dbReference type="Gene3D" id="3.30.70.2970">
    <property type="entry name" value="Protein of unknown function (DUF541), domain 2"/>
    <property type="match status" value="1"/>
</dbReference>
<accession>A0A0G0G5P0</accession>
<dbReference type="InterPro" id="IPR007497">
    <property type="entry name" value="SIMPL/DUF541"/>
</dbReference>
<dbReference type="GO" id="GO:0006974">
    <property type="term" value="P:DNA damage response"/>
    <property type="evidence" value="ECO:0007669"/>
    <property type="project" value="TreeGrafter"/>
</dbReference>
<dbReference type="Gene3D" id="3.30.110.170">
    <property type="entry name" value="Protein of unknown function (DUF541), domain 1"/>
    <property type="match status" value="1"/>
</dbReference>
<dbReference type="EMBL" id="LBSR01000021">
    <property type="protein sequence ID" value="KKQ21365.1"/>
    <property type="molecule type" value="Genomic_DNA"/>
</dbReference>
<sequence>MISQTVLVKIRDFGKIGEVLAGVVEKGANNVSQLSFTIDDLTVYQNQAREEAIRKAKEKAESIAEAGDFGVGKLLSIDEGGVTPIYGYDYLKAVPSVAGVESLPSPTIEPGSQEITVNVILRYEIK</sequence>
<protein>
    <submittedName>
        <fullName evidence="1">26 kDa periplasmic immunogenic protein</fullName>
    </submittedName>
</protein>
<proteinExistence type="predicted"/>
<reference evidence="1 2" key="1">
    <citation type="journal article" date="2015" name="Nature">
        <title>rRNA introns, odd ribosomes, and small enigmatic genomes across a large radiation of phyla.</title>
        <authorList>
            <person name="Brown C.T."/>
            <person name="Hug L.A."/>
            <person name="Thomas B.C."/>
            <person name="Sharon I."/>
            <person name="Castelle C.J."/>
            <person name="Singh A."/>
            <person name="Wilkins M.J."/>
            <person name="Williams K.H."/>
            <person name="Banfield J.F."/>
        </authorList>
    </citation>
    <scope>NUCLEOTIDE SEQUENCE [LARGE SCALE GENOMIC DNA]</scope>
</reference>
<organism evidence="1 2">
    <name type="scientific">Candidatus Wolfebacteria bacterium GW2011_GWC1_37_10</name>
    <dbReference type="NCBI Taxonomy" id="1619010"/>
    <lineage>
        <taxon>Bacteria</taxon>
        <taxon>Candidatus Wolfeibacteriota</taxon>
    </lineage>
</organism>
<dbReference type="PANTHER" id="PTHR34387">
    <property type="entry name" value="SLR1258 PROTEIN"/>
    <property type="match status" value="1"/>
</dbReference>
<dbReference type="InterPro" id="IPR052022">
    <property type="entry name" value="26kDa_periplasmic_antigen"/>
</dbReference>
<dbReference type="PANTHER" id="PTHR34387:SF1">
    <property type="entry name" value="PERIPLASMIC IMMUNOGENIC PROTEIN"/>
    <property type="match status" value="1"/>
</dbReference>
<dbReference type="Pfam" id="PF04402">
    <property type="entry name" value="SIMPL"/>
    <property type="match status" value="1"/>
</dbReference>
<evidence type="ECO:0000313" key="1">
    <source>
        <dbReference type="EMBL" id="KKQ21365.1"/>
    </source>
</evidence>
<evidence type="ECO:0000313" key="2">
    <source>
        <dbReference type="Proteomes" id="UP000034044"/>
    </source>
</evidence>
<gene>
    <name evidence="1" type="ORF">US36_C0021G0002</name>
</gene>
<name>A0A0G0G5P0_9BACT</name>
<dbReference type="AlphaFoldDB" id="A0A0G0G5P0"/>